<gene>
    <name evidence="1" type="ORF">LCGC14_1747500</name>
</gene>
<evidence type="ECO:0000313" key="1">
    <source>
        <dbReference type="EMBL" id="KKM06093.1"/>
    </source>
</evidence>
<accession>A0A0F9K499</accession>
<name>A0A0F9K499_9ZZZZ</name>
<sequence>MRGVKILDALTVETRDWPDPQPAG</sequence>
<organism evidence="1">
    <name type="scientific">marine sediment metagenome</name>
    <dbReference type="NCBI Taxonomy" id="412755"/>
    <lineage>
        <taxon>unclassified sequences</taxon>
        <taxon>metagenomes</taxon>
        <taxon>ecological metagenomes</taxon>
    </lineage>
</organism>
<reference evidence="1" key="1">
    <citation type="journal article" date="2015" name="Nature">
        <title>Complex archaea that bridge the gap between prokaryotes and eukaryotes.</title>
        <authorList>
            <person name="Spang A."/>
            <person name="Saw J.H."/>
            <person name="Jorgensen S.L."/>
            <person name="Zaremba-Niedzwiedzka K."/>
            <person name="Martijn J."/>
            <person name="Lind A.E."/>
            <person name="van Eijk R."/>
            <person name="Schleper C."/>
            <person name="Guy L."/>
            <person name="Ettema T.J."/>
        </authorList>
    </citation>
    <scope>NUCLEOTIDE SEQUENCE</scope>
</reference>
<proteinExistence type="predicted"/>
<dbReference type="EMBL" id="LAZR01016075">
    <property type="protein sequence ID" value="KKM06093.1"/>
    <property type="molecule type" value="Genomic_DNA"/>
</dbReference>
<protein>
    <submittedName>
        <fullName evidence="1">Uncharacterized protein</fullName>
    </submittedName>
</protein>
<dbReference type="AlphaFoldDB" id="A0A0F9K499"/>
<comment type="caution">
    <text evidence="1">The sequence shown here is derived from an EMBL/GenBank/DDBJ whole genome shotgun (WGS) entry which is preliminary data.</text>
</comment>
<feature type="non-terminal residue" evidence="1">
    <location>
        <position position="24"/>
    </location>
</feature>